<dbReference type="EMBL" id="JAHLFV010000185">
    <property type="protein sequence ID" value="MBU3850477.1"/>
    <property type="molecule type" value="Genomic_DNA"/>
</dbReference>
<dbReference type="Pfam" id="PF00672">
    <property type="entry name" value="HAMP"/>
    <property type="match status" value="1"/>
</dbReference>
<keyword evidence="3" id="KW-0807">Transducer</keyword>
<gene>
    <name evidence="8" type="ORF">IAA16_07930</name>
</gene>
<dbReference type="GO" id="GO:0006935">
    <property type="term" value="P:chemotaxis"/>
    <property type="evidence" value="ECO:0007669"/>
    <property type="project" value="UniProtKB-KW"/>
</dbReference>
<keyword evidence="4" id="KW-0175">Coiled coil</keyword>
<name>A0A9E2L2R1_9SPIR</name>
<dbReference type="PANTHER" id="PTHR43531">
    <property type="entry name" value="PROTEIN ICFG"/>
    <property type="match status" value="1"/>
</dbReference>
<keyword evidence="5" id="KW-0472">Membrane</keyword>
<reference evidence="8" key="1">
    <citation type="journal article" date="2021" name="PeerJ">
        <title>Extensive microbial diversity within the chicken gut microbiome revealed by metagenomics and culture.</title>
        <authorList>
            <person name="Gilroy R."/>
            <person name="Ravi A."/>
            <person name="Getino M."/>
            <person name="Pursley I."/>
            <person name="Horton D.L."/>
            <person name="Alikhan N.F."/>
            <person name="Baker D."/>
            <person name="Gharbi K."/>
            <person name="Hall N."/>
            <person name="Watson M."/>
            <person name="Adriaenssens E.M."/>
            <person name="Foster-Nyarko E."/>
            <person name="Jarju S."/>
            <person name="Secka A."/>
            <person name="Antonio M."/>
            <person name="Oren A."/>
            <person name="Chaudhuri R.R."/>
            <person name="La Ragione R."/>
            <person name="Hildebrand F."/>
            <person name="Pallen M.J."/>
        </authorList>
    </citation>
    <scope>NUCLEOTIDE SEQUENCE</scope>
    <source>
        <strain evidence="8">Gambia15-2214</strain>
    </source>
</reference>
<dbReference type="SUPFAM" id="SSF58104">
    <property type="entry name" value="Methyl-accepting chemotaxis protein (MCP) signaling domain"/>
    <property type="match status" value="2"/>
</dbReference>
<proteinExistence type="inferred from homology"/>
<feature type="transmembrane region" description="Helical" evidence="5">
    <location>
        <begin position="301"/>
        <end position="323"/>
    </location>
</feature>
<evidence type="ECO:0000256" key="4">
    <source>
        <dbReference type="SAM" id="Coils"/>
    </source>
</evidence>
<comment type="caution">
    <text evidence="8">The sequence shown here is derived from an EMBL/GenBank/DDBJ whole genome shotgun (WGS) entry which is preliminary data.</text>
</comment>
<keyword evidence="1" id="KW-0145">Chemotaxis</keyword>
<dbReference type="GO" id="GO:0004888">
    <property type="term" value="F:transmembrane signaling receptor activity"/>
    <property type="evidence" value="ECO:0007669"/>
    <property type="project" value="TreeGrafter"/>
</dbReference>
<dbReference type="CDD" id="cd18773">
    <property type="entry name" value="PDC1_HK_sensor"/>
    <property type="match status" value="1"/>
</dbReference>
<comment type="similarity">
    <text evidence="2">Belongs to the methyl-accepting chemotaxis (MCP) protein family.</text>
</comment>
<reference evidence="8" key="2">
    <citation type="submission" date="2021-04" db="EMBL/GenBank/DDBJ databases">
        <authorList>
            <person name="Gilroy R."/>
        </authorList>
    </citation>
    <scope>NUCLEOTIDE SEQUENCE</scope>
    <source>
        <strain evidence="8">Gambia15-2214</strain>
    </source>
</reference>
<evidence type="ECO:0000256" key="2">
    <source>
        <dbReference type="ARBA" id="ARBA00029447"/>
    </source>
</evidence>
<feature type="domain" description="HAMP" evidence="7">
    <location>
        <begin position="321"/>
        <end position="375"/>
    </location>
</feature>
<evidence type="ECO:0000313" key="8">
    <source>
        <dbReference type="EMBL" id="MBU3850477.1"/>
    </source>
</evidence>
<dbReference type="Gene3D" id="1.10.287.950">
    <property type="entry name" value="Methyl-accepting chemotaxis protein"/>
    <property type="match status" value="1"/>
</dbReference>
<accession>A0A9E2L2R1</accession>
<dbReference type="SMART" id="SM00283">
    <property type="entry name" value="MA"/>
    <property type="match status" value="1"/>
</dbReference>
<dbReference type="SMART" id="SM00304">
    <property type="entry name" value="HAMP"/>
    <property type="match status" value="1"/>
</dbReference>
<dbReference type="AlphaFoldDB" id="A0A9E2L2R1"/>
<dbReference type="InterPro" id="IPR051310">
    <property type="entry name" value="MCP_chemotaxis"/>
</dbReference>
<evidence type="ECO:0000256" key="1">
    <source>
        <dbReference type="ARBA" id="ARBA00022500"/>
    </source>
</evidence>
<protein>
    <submittedName>
        <fullName evidence="8">HAMP domain-containing protein</fullName>
    </submittedName>
</protein>
<dbReference type="Gene3D" id="3.30.450.20">
    <property type="entry name" value="PAS domain"/>
    <property type="match status" value="1"/>
</dbReference>
<dbReference type="GO" id="GO:0005886">
    <property type="term" value="C:plasma membrane"/>
    <property type="evidence" value="ECO:0007669"/>
    <property type="project" value="TreeGrafter"/>
</dbReference>
<dbReference type="PANTHER" id="PTHR43531:SF11">
    <property type="entry name" value="METHYL-ACCEPTING CHEMOTAXIS PROTEIN 3"/>
    <property type="match status" value="1"/>
</dbReference>
<organism evidence="8 9">
    <name type="scientific">Candidatus Treponema excrementipullorum</name>
    <dbReference type="NCBI Taxonomy" id="2838768"/>
    <lineage>
        <taxon>Bacteria</taxon>
        <taxon>Pseudomonadati</taxon>
        <taxon>Spirochaetota</taxon>
        <taxon>Spirochaetia</taxon>
        <taxon>Spirochaetales</taxon>
        <taxon>Treponemataceae</taxon>
        <taxon>Treponema</taxon>
    </lineage>
</organism>
<dbReference type="InterPro" id="IPR004089">
    <property type="entry name" value="MCPsignal_dom"/>
</dbReference>
<dbReference type="PROSITE" id="PS50111">
    <property type="entry name" value="CHEMOTAXIS_TRANSDUC_2"/>
    <property type="match status" value="1"/>
</dbReference>
<dbReference type="CDD" id="cd06225">
    <property type="entry name" value="HAMP"/>
    <property type="match status" value="1"/>
</dbReference>
<dbReference type="Gene3D" id="6.10.340.10">
    <property type="match status" value="1"/>
</dbReference>
<evidence type="ECO:0000313" key="9">
    <source>
        <dbReference type="Proteomes" id="UP000823914"/>
    </source>
</evidence>
<feature type="domain" description="Methyl-accepting transducer" evidence="6">
    <location>
        <begin position="422"/>
        <end position="644"/>
    </location>
</feature>
<dbReference type="PROSITE" id="PS50885">
    <property type="entry name" value="HAMP"/>
    <property type="match status" value="1"/>
</dbReference>
<dbReference type="InterPro" id="IPR003660">
    <property type="entry name" value="HAMP_dom"/>
</dbReference>
<sequence>MKSIRVIFLSMTISVTTLLVFITSFVNFQYMRAEILENIESQVTNKTILSANKADTWLKERIAEVETLAITPIVTSLDYEDINEFLTNSLGSMGNLQEYSSFWIADLEGNWYSQSGKTGNVKSEAYFTDVINKRRTVVSQPHFGVVERIEVITIATPVKISGEIVAVLGGNVKHTEVIKLAVSEKVGETGTCGLYAQNGDLIADRDSWFSVISNLFNRGNSEESQQATTQTYNLFQDESNPVHALASTFTSQDNSTAIVDIDGKSEFVSHAKLSTVDWILVTTVETAEFMGSLSSLLTTNLILFSILLALMAVILSVLVSRLVSSPLKKLHKATLELTSGSADLTKRIKLNSLREINSLADGFNAFTEKVQNIVSGIHSSKNHLTEVGEELHVSTEETVTAINQIADNVQRVRQDITKQTNSVTETVGAVNQIASNILSLENMIENQSTQVTGASSSIEEMLANISSVNNSVEQMTNSFDTLSDDIKLGNEKRSELNQKLVEIEKQSVMLHEANQVIASIANQTNLLAMNAAIEAAHAGSAGKGFSVVADEIRKLSETSSKQSRTIRDQLSKIHTSIENVVTVSEDSSKVFEDISREIQTTNVLVHQIQAAMTEQTIGSQQIGEALRSVNDSTFEVKTASKEMSAGNKQILLEAQHLQEITREIENSISVINTNTEQIHLRGDALSSISDTVKKTISEISEKLEQFQV</sequence>
<evidence type="ECO:0000256" key="5">
    <source>
        <dbReference type="SAM" id="Phobius"/>
    </source>
</evidence>
<dbReference type="GO" id="GO:0007165">
    <property type="term" value="P:signal transduction"/>
    <property type="evidence" value="ECO:0007669"/>
    <property type="project" value="UniProtKB-KW"/>
</dbReference>
<feature type="transmembrane region" description="Helical" evidence="5">
    <location>
        <begin position="7"/>
        <end position="28"/>
    </location>
</feature>
<keyword evidence="5" id="KW-0812">Transmembrane</keyword>
<evidence type="ECO:0000256" key="3">
    <source>
        <dbReference type="PROSITE-ProRule" id="PRU00284"/>
    </source>
</evidence>
<keyword evidence="5" id="KW-1133">Transmembrane helix</keyword>
<evidence type="ECO:0000259" key="6">
    <source>
        <dbReference type="PROSITE" id="PS50111"/>
    </source>
</evidence>
<dbReference type="Proteomes" id="UP000823914">
    <property type="component" value="Unassembled WGS sequence"/>
</dbReference>
<evidence type="ECO:0000259" key="7">
    <source>
        <dbReference type="PROSITE" id="PS50885"/>
    </source>
</evidence>
<feature type="coiled-coil region" evidence="4">
    <location>
        <begin position="458"/>
        <end position="506"/>
    </location>
</feature>
<dbReference type="Pfam" id="PF00015">
    <property type="entry name" value="MCPsignal"/>
    <property type="match status" value="1"/>
</dbReference>